<dbReference type="Proteomes" id="UP000251960">
    <property type="component" value="Chromosome 10"/>
</dbReference>
<dbReference type="Pfam" id="PF01370">
    <property type="entry name" value="Epimerase"/>
    <property type="match status" value="1"/>
</dbReference>
<gene>
    <name evidence="3" type="primary">UEL-1_0</name>
    <name evidence="3" type="ORF">Zm00014a_009247</name>
</gene>
<protein>
    <submittedName>
        <fullName evidence="3">Putative UDP-arabinose 4-epimerase 1</fullName>
    </submittedName>
</protein>
<accession>A0A3L6G665</accession>
<organism evidence="3">
    <name type="scientific">Zea mays</name>
    <name type="common">Maize</name>
    <dbReference type="NCBI Taxonomy" id="4577"/>
    <lineage>
        <taxon>Eukaryota</taxon>
        <taxon>Viridiplantae</taxon>
        <taxon>Streptophyta</taxon>
        <taxon>Embryophyta</taxon>
        <taxon>Tracheophyta</taxon>
        <taxon>Spermatophyta</taxon>
        <taxon>Magnoliopsida</taxon>
        <taxon>Liliopsida</taxon>
        <taxon>Poales</taxon>
        <taxon>Poaceae</taxon>
        <taxon>PACMAD clade</taxon>
        <taxon>Panicoideae</taxon>
        <taxon>Andropogonodae</taxon>
        <taxon>Andropogoneae</taxon>
        <taxon>Tripsacinae</taxon>
        <taxon>Zea</taxon>
    </lineage>
</organism>
<sequence length="120" mass="13051">MTRLPGIKKAEGRPHTRPPIGHTRVHPTPTISQIVYRAVAMPVPLPPPPLPSRRNITANTLAVLEAMAAHNVRTLIYSSTCATYGEPDKMPSLKELPRSIISVGIRRKNNPLSCTDSAVS</sequence>
<name>A0A3L6G665_MAIZE</name>
<dbReference type="Gene3D" id="3.40.50.720">
    <property type="entry name" value="NAD(P)-binding Rossmann-like Domain"/>
    <property type="match status" value="1"/>
</dbReference>
<dbReference type="EMBL" id="NCVQ01000002">
    <property type="protein sequence ID" value="PWZ44077.1"/>
    <property type="molecule type" value="Genomic_DNA"/>
</dbReference>
<feature type="domain" description="NAD-dependent epimerase/dehydratase" evidence="2">
    <location>
        <begin position="57"/>
        <end position="92"/>
    </location>
</feature>
<dbReference type="InterPro" id="IPR036291">
    <property type="entry name" value="NAD(P)-bd_dom_sf"/>
</dbReference>
<evidence type="ECO:0000256" key="1">
    <source>
        <dbReference type="SAM" id="MobiDB-lite"/>
    </source>
</evidence>
<feature type="region of interest" description="Disordered" evidence="1">
    <location>
        <begin position="1"/>
        <end position="27"/>
    </location>
</feature>
<dbReference type="AlphaFoldDB" id="A0A3L6G665"/>
<dbReference type="SUPFAM" id="SSF51735">
    <property type="entry name" value="NAD(P)-binding Rossmann-fold domains"/>
    <property type="match status" value="1"/>
</dbReference>
<comment type="caution">
    <text evidence="3">The sequence shown here is derived from an EMBL/GenBank/DDBJ whole genome shotgun (WGS) entry which is preliminary data.</text>
</comment>
<evidence type="ECO:0000259" key="2">
    <source>
        <dbReference type="Pfam" id="PF01370"/>
    </source>
</evidence>
<reference evidence="3" key="1">
    <citation type="journal article" date="2018" name="Nat. Genet.">
        <title>Extensive intraspecific gene order and gene structural variations between Mo17 and other maize genomes.</title>
        <authorList>
            <person name="Sun S."/>
            <person name="Zhou Y."/>
            <person name="Chen J."/>
            <person name="Shi J."/>
            <person name="Zhao H."/>
            <person name="Zhao H."/>
            <person name="Song W."/>
            <person name="Zhang M."/>
            <person name="Cui Y."/>
            <person name="Dong X."/>
            <person name="Liu H."/>
            <person name="Ma X."/>
            <person name="Jiao Y."/>
            <person name="Wang B."/>
            <person name="Wei X."/>
            <person name="Stein J.C."/>
            <person name="Glaubitz J.C."/>
            <person name="Lu F."/>
            <person name="Yu G."/>
            <person name="Liang C."/>
            <person name="Fengler K."/>
            <person name="Li B."/>
            <person name="Rafalski A."/>
            <person name="Schnable P.S."/>
            <person name="Ware D.H."/>
            <person name="Buckler E.S."/>
            <person name="Lai J."/>
        </authorList>
    </citation>
    <scope>NUCLEOTIDE SEQUENCE [LARGE SCALE GENOMIC DNA]</scope>
    <source>
        <tissue evidence="3">Seedling</tissue>
    </source>
</reference>
<evidence type="ECO:0000313" key="3">
    <source>
        <dbReference type="EMBL" id="PWZ44077.1"/>
    </source>
</evidence>
<proteinExistence type="predicted"/>
<dbReference type="InterPro" id="IPR001509">
    <property type="entry name" value="Epimerase_deHydtase"/>
</dbReference>